<dbReference type="PANTHER" id="PTHR11042:SF160">
    <property type="entry name" value="EUKARYOTIC TRANSLATION INITIATION FACTOR 2-ALPHA KINASE 1"/>
    <property type="match status" value="1"/>
</dbReference>
<evidence type="ECO:0000256" key="7">
    <source>
        <dbReference type="PROSITE-ProRule" id="PRU10141"/>
    </source>
</evidence>
<evidence type="ECO:0000256" key="2">
    <source>
        <dbReference type="ARBA" id="ARBA00022527"/>
    </source>
</evidence>
<dbReference type="InterPro" id="IPR000719">
    <property type="entry name" value="Prot_kinase_dom"/>
</dbReference>
<proteinExistence type="predicted"/>
<keyword evidence="2" id="KW-0723">Serine/threonine-protein kinase</keyword>
<evidence type="ECO:0000256" key="4">
    <source>
        <dbReference type="ARBA" id="ARBA00022741"/>
    </source>
</evidence>
<dbReference type="PROSITE" id="PS50011">
    <property type="entry name" value="PROTEIN_KINASE_DOM"/>
    <property type="match status" value="1"/>
</dbReference>
<protein>
    <recommendedName>
        <fullName evidence="1">non-specific serine/threonine protein kinase</fullName>
        <ecNumber evidence="1">2.7.11.1</ecNumber>
    </recommendedName>
</protein>
<gene>
    <name evidence="9" type="ORF">J2Z69_000689</name>
</gene>
<sequence length="617" mass="71950">MILNRIFKIDENHAGLEVSKAYKDYRFPVEMLANGQNYHGIDNTLNKPHGKKELLNYIIKLLSKGTKQYDPFVNQVLQTYSWQDLNDALEILLIDGVIQVIFKNQKPRKSIEWLPKIIKLDPRALEDLSNEVPDFNVELLKLTNMIDRLIYKTKNPLKENILKWIKDVEIKDQNDVSIADRNSFKKYKSIILICAYYISLEESEQKIPLRYLSNQIWNKPKVLSLYKDDVLFLTGLTLKELDSILLPDLNGNLDSPLIMISPLEDFQAIITWISNLEVCNINHNEILLSINNMDDNVKTILKLIGVQNSIFESFLLTFTVLKEKLIKENYCEAQLFISNDLDKEIIKLRKNILKIEYVRQQFEFIVLEELGRGSFAVVYKVFDPYTNKIVACKVLFPSSHFKRAYKNDGTEYILRFKREVKLLSEKLHHENIVTVEKIHLLGSPFWFTMPLANYSLDKWLKNNPNASEEQRIKIFKSIVSGVKYLHGKKKYHRDLAPKNILIYEMGEKLEVKIADFGLAKDPESHTLHTGKSKHGYGHEDFTDPEQLNSLADSTNLSDIYSLGALLFYLLTSKLPKKIKYVHVTCEKVILRAMDRRNRRYQSISEFESELVEFYPNI</sequence>
<dbReference type="SUPFAM" id="SSF56112">
    <property type="entry name" value="Protein kinase-like (PK-like)"/>
    <property type="match status" value="1"/>
</dbReference>
<keyword evidence="10" id="KW-1185">Reference proteome</keyword>
<evidence type="ECO:0000259" key="8">
    <source>
        <dbReference type="PROSITE" id="PS50011"/>
    </source>
</evidence>
<keyword evidence="5 9" id="KW-0418">Kinase</keyword>
<keyword evidence="3 9" id="KW-0808">Transferase</keyword>
<dbReference type="EC" id="2.7.11.1" evidence="1"/>
<evidence type="ECO:0000256" key="5">
    <source>
        <dbReference type="ARBA" id="ARBA00022777"/>
    </source>
</evidence>
<dbReference type="InterPro" id="IPR017441">
    <property type="entry name" value="Protein_kinase_ATP_BS"/>
</dbReference>
<accession>A0ABS4JD71</accession>
<dbReference type="GO" id="GO:0004674">
    <property type="term" value="F:protein serine/threonine kinase activity"/>
    <property type="evidence" value="ECO:0007669"/>
    <property type="project" value="UniProtKB-EC"/>
</dbReference>
<dbReference type="Gene3D" id="1.10.510.10">
    <property type="entry name" value="Transferase(Phosphotransferase) domain 1"/>
    <property type="match status" value="1"/>
</dbReference>
<evidence type="ECO:0000313" key="10">
    <source>
        <dbReference type="Proteomes" id="UP001519288"/>
    </source>
</evidence>
<keyword evidence="6 7" id="KW-0067">ATP-binding</keyword>
<dbReference type="PANTHER" id="PTHR11042">
    <property type="entry name" value="EUKARYOTIC TRANSLATION INITIATION FACTOR 2-ALPHA KINASE EIF2-ALPHA KINASE -RELATED"/>
    <property type="match status" value="1"/>
</dbReference>
<dbReference type="SMART" id="SM00219">
    <property type="entry name" value="TyrKc"/>
    <property type="match status" value="1"/>
</dbReference>
<dbReference type="InterPro" id="IPR050339">
    <property type="entry name" value="CC_SR_Kinase"/>
</dbReference>
<evidence type="ECO:0000256" key="1">
    <source>
        <dbReference type="ARBA" id="ARBA00012513"/>
    </source>
</evidence>
<evidence type="ECO:0000256" key="3">
    <source>
        <dbReference type="ARBA" id="ARBA00022679"/>
    </source>
</evidence>
<dbReference type="RefSeq" id="WP_209859125.1">
    <property type="nucleotide sequence ID" value="NZ_JAGGLD010000001.1"/>
</dbReference>
<organism evidence="9 10">
    <name type="scientific">Paenibacillus shirakamiensis</name>
    <dbReference type="NCBI Taxonomy" id="1265935"/>
    <lineage>
        <taxon>Bacteria</taxon>
        <taxon>Bacillati</taxon>
        <taxon>Bacillota</taxon>
        <taxon>Bacilli</taxon>
        <taxon>Bacillales</taxon>
        <taxon>Paenibacillaceae</taxon>
        <taxon>Paenibacillus</taxon>
    </lineage>
</organism>
<reference evidence="9 10" key="1">
    <citation type="submission" date="2021-03" db="EMBL/GenBank/DDBJ databases">
        <title>Genomic Encyclopedia of Type Strains, Phase IV (KMG-IV): sequencing the most valuable type-strain genomes for metagenomic binning, comparative biology and taxonomic classification.</title>
        <authorList>
            <person name="Goeker M."/>
        </authorList>
    </citation>
    <scope>NUCLEOTIDE SEQUENCE [LARGE SCALE GENOMIC DNA]</scope>
    <source>
        <strain evidence="9 10">DSM 26806</strain>
    </source>
</reference>
<dbReference type="Pfam" id="PF00069">
    <property type="entry name" value="Pkinase"/>
    <property type="match status" value="1"/>
</dbReference>
<dbReference type="InterPro" id="IPR011009">
    <property type="entry name" value="Kinase-like_dom_sf"/>
</dbReference>
<dbReference type="CDD" id="cd14014">
    <property type="entry name" value="STKc_PknB_like"/>
    <property type="match status" value="1"/>
</dbReference>
<comment type="caution">
    <text evidence="9">The sequence shown here is derived from an EMBL/GenBank/DDBJ whole genome shotgun (WGS) entry which is preliminary data.</text>
</comment>
<name>A0ABS4JD71_9BACL</name>
<feature type="domain" description="Protein kinase" evidence="8">
    <location>
        <begin position="364"/>
        <end position="617"/>
    </location>
</feature>
<dbReference type="EMBL" id="JAGGLD010000001">
    <property type="protein sequence ID" value="MBP1999670.1"/>
    <property type="molecule type" value="Genomic_DNA"/>
</dbReference>
<dbReference type="Proteomes" id="UP001519288">
    <property type="component" value="Unassembled WGS sequence"/>
</dbReference>
<feature type="binding site" evidence="7">
    <location>
        <position position="393"/>
    </location>
    <ligand>
        <name>ATP</name>
        <dbReference type="ChEBI" id="CHEBI:30616"/>
    </ligand>
</feature>
<dbReference type="InterPro" id="IPR020635">
    <property type="entry name" value="Tyr_kinase_cat_dom"/>
</dbReference>
<evidence type="ECO:0000256" key="6">
    <source>
        <dbReference type="ARBA" id="ARBA00022840"/>
    </source>
</evidence>
<dbReference type="PROSITE" id="PS00107">
    <property type="entry name" value="PROTEIN_KINASE_ATP"/>
    <property type="match status" value="1"/>
</dbReference>
<keyword evidence="4 7" id="KW-0547">Nucleotide-binding</keyword>
<evidence type="ECO:0000313" key="9">
    <source>
        <dbReference type="EMBL" id="MBP1999670.1"/>
    </source>
</evidence>